<dbReference type="InterPro" id="IPR003661">
    <property type="entry name" value="HisK_dim/P_dom"/>
</dbReference>
<name>A0A420WED3_9PROT</name>
<dbReference type="AlphaFoldDB" id="A0A420WED3"/>
<evidence type="ECO:0000259" key="12">
    <source>
        <dbReference type="PROSITE" id="PS50839"/>
    </source>
</evidence>
<keyword evidence="9 10" id="KW-0472">Membrane</keyword>
<dbReference type="OrthoDB" id="9795133at2"/>
<dbReference type="EC" id="2.7.13.3" evidence="3"/>
<dbReference type="PRINTS" id="PR00344">
    <property type="entry name" value="BCTRLSENSOR"/>
</dbReference>
<sequence length="518" mass="58840">MYQEFERRDTQTIQTAFDEQVALINQGVGNHISEAILALQRMADRWESSGGTPFEQWQDDAQNYVTDFEALNALEWVDEDYIIRWIEPMAGNEAALGLNIAFEEERRKALVNSAQKGKTTITPPLDLVQGYRGMIIYIPLFIDQNFGGFLVAIYNTDSFISSYLPDEFAESFDLHVSDSGKTVFQTPGFESFNTRWHNQSSISLLERKWTVAIGAKEHFVSEHHSHVALVTFIGGLLTSLLLGFVIYSFLISRQKNRILERQKHTLTMRENEKNKLLDRLAYSNEELTHFAYICSHDLQEPLRMIRSFSQKLKTHMGEALTKDPKGDKYFTFIMDGAERAQILIQDILSYSKIDQSTEKIERVDLNEIVSLIKDNTEGLLKPQTGVISSEPLPFIEGNKTQLYQLFQNLINNGLKYQAKGATPKIDISAVELEKTWQISISDNGIGISAKYQNQIFDVFKRLHRRTEYAGTGIGLAICKKVVERHGGDIWVNSEEGQGATFTFTLQKENTNPAAPIAP</sequence>
<dbReference type="SUPFAM" id="SSF47384">
    <property type="entry name" value="Homodimeric domain of signal transducing histidine kinase"/>
    <property type="match status" value="1"/>
</dbReference>
<dbReference type="PANTHER" id="PTHR43304:SF1">
    <property type="entry name" value="PAC DOMAIN-CONTAINING PROTEIN"/>
    <property type="match status" value="1"/>
</dbReference>
<keyword evidence="7" id="KW-0418">Kinase</keyword>
<evidence type="ECO:0000256" key="4">
    <source>
        <dbReference type="ARBA" id="ARBA00022553"/>
    </source>
</evidence>
<keyword evidence="8 10" id="KW-1133">Transmembrane helix</keyword>
<keyword evidence="14" id="KW-1185">Reference proteome</keyword>
<dbReference type="InParanoid" id="A0A420WED3"/>
<evidence type="ECO:0000313" key="14">
    <source>
        <dbReference type="Proteomes" id="UP000282211"/>
    </source>
</evidence>
<dbReference type="EMBL" id="RBII01000002">
    <property type="protein sequence ID" value="RKQ69394.1"/>
    <property type="molecule type" value="Genomic_DNA"/>
</dbReference>
<evidence type="ECO:0000256" key="10">
    <source>
        <dbReference type="SAM" id="Phobius"/>
    </source>
</evidence>
<dbReference type="Gene3D" id="3.30.450.350">
    <property type="entry name" value="CHASE domain"/>
    <property type="match status" value="1"/>
</dbReference>
<dbReference type="SUPFAM" id="SSF55874">
    <property type="entry name" value="ATPase domain of HSP90 chaperone/DNA topoisomerase II/histidine kinase"/>
    <property type="match status" value="1"/>
</dbReference>
<dbReference type="PANTHER" id="PTHR43304">
    <property type="entry name" value="PHYTOCHROME-LIKE PROTEIN CPH1"/>
    <property type="match status" value="1"/>
</dbReference>
<dbReference type="InterPro" id="IPR005467">
    <property type="entry name" value="His_kinase_dom"/>
</dbReference>
<dbReference type="Pfam" id="PF02518">
    <property type="entry name" value="HATPase_c"/>
    <property type="match status" value="1"/>
</dbReference>
<reference evidence="13 14" key="1">
    <citation type="submission" date="2018-10" db="EMBL/GenBank/DDBJ databases">
        <title>Genomic Encyclopedia of Type Strains, Phase IV (KMG-IV): sequencing the most valuable type-strain genomes for metagenomic binning, comparative biology and taxonomic classification.</title>
        <authorList>
            <person name="Goeker M."/>
        </authorList>
    </citation>
    <scope>NUCLEOTIDE SEQUENCE [LARGE SCALE GENOMIC DNA]</scope>
    <source>
        <strain evidence="13 14">DSM 22008</strain>
    </source>
</reference>
<comment type="catalytic activity">
    <reaction evidence="1">
        <text>ATP + protein L-histidine = ADP + protein N-phospho-L-histidine.</text>
        <dbReference type="EC" id="2.7.13.3"/>
    </reaction>
</comment>
<feature type="domain" description="CHASE" evidence="12">
    <location>
        <begin position="78"/>
        <end position="164"/>
    </location>
</feature>
<dbReference type="Proteomes" id="UP000282211">
    <property type="component" value="Unassembled WGS sequence"/>
</dbReference>
<dbReference type="InterPro" id="IPR006189">
    <property type="entry name" value="CHASE_dom"/>
</dbReference>
<protein>
    <recommendedName>
        <fullName evidence="3">histidine kinase</fullName>
        <ecNumber evidence="3">2.7.13.3</ecNumber>
    </recommendedName>
</protein>
<feature type="domain" description="Histidine kinase" evidence="11">
    <location>
        <begin position="293"/>
        <end position="509"/>
    </location>
</feature>
<evidence type="ECO:0000256" key="6">
    <source>
        <dbReference type="ARBA" id="ARBA00022692"/>
    </source>
</evidence>
<gene>
    <name evidence="13" type="ORF">DES40_2194</name>
</gene>
<evidence type="ECO:0000256" key="2">
    <source>
        <dbReference type="ARBA" id="ARBA00004370"/>
    </source>
</evidence>
<keyword evidence="5" id="KW-0808">Transferase</keyword>
<comment type="subcellular location">
    <subcellularLocation>
        <location evidence="2">Membrane</location>
    </subcellularLocation>
</comment>
<dbReference type="InterPro" id="IPR003594">
    <property type="entry name" value="HATPase_dom"/>
</dbReference>
<dbReference type="SMART" id="SM01079">
    <property type="entry name" value="CHASE"/>
    <property type="match status" value="1"/>
</dbReference>
<evidence type="ECO:0000256" key="5">
    <source>
        <dbReference type="ARBA" id="ARBA00022679"/>
    </source>
</evidence>
<dbReference type="PROSITE" id="PS50109">
    <property type="entry name" value="HIS_KIN"/>
    <property type="match status" value="1"/>
</dbReference>
<dbReference type="InterPro" id="IPR042240">
    <property type="entry name" value="CHASE_sf"/>
</dbReference>
<dbReference type="InterPro" id="IPR036890">
    <property type="entry name" value="HATPase_C_sf"/>
</dbReference>
<organism evidence="13 14">
    <name type="scientific">Litorimonas taeanensis</name>
    <dbReference type="NCBI Taxonomy" id="568099"/>
    <lineage>
        <taxon>Bacteria</taxon>
        <taxon>Pseudomonadati</taxon>
        <taxon>Pseudomonadota</taxon>
        <taxon>Alphaproteobacteria</taxon>
        <taxon>Maricaulales</taxon>
        <taxon>Robiginitomaculaceae</taxon>
    </lineage>
</organism>
<dbReference type="FunFam" id="3.30.565.10:FF:000006">
    <property type="entry name" value="Sensor histidine kinase WalK"/>
    <property type="match status" value="1"/>
</dbReference>
<comment type="caution">
    <text evidence="13">The sequence shown here is derived from an EMBL/GenBank/DDBJ whole genome shotgun (WGS) entry which is preliminary data.</text>
</comment>
<dbReference type="RefSeq" id="WP_121102018.1">
    <property type="nucleotide sequence ID" value="NZ_RBII01000002.1"/>
</dbReference>
<dbReference type="GO" id="GO:0000155">
    <property type="term" value="F:phosphorelay sensor kinase activity"/>
    <property type="evidence" value="ECO:0007669"/>
    <property type="project" value="InterPro"/>
</dbReference>
<dbReference type="CDD" id="cd00082">
    <property type="entry name" value="HisKA"/>
    <property type="match status" value="1"/>
</dbReference>
<dbReference type="InterPro" id="IPR052162">
    <property type="entry name" value="Sensor_kinase/Photoreceptor"/>
</dbReference>
<dbReference type="PROSITE" id="PS50839">
    <property type="entry name" value="CHASE"/>
    <property type="match status" value="1"/>
</dbReference>
<dbReference type="SMART" id="SM00387">
    <property type="entry name" value="HATPase_c"/>
    <property type="match status" value="1"/>
</dbReference>
<dbReference type="InterPro" id="IPR036097">
    <property type="entry name" value="HisK_dim/P_sf"/>
</dbReference>
<evidence type="ECO:0000259" key="11">
    <source>
        <dbReference type="PROSITE" id="PS50109"/>
    </source>
</evidence>
<dbReference type="FunCoup" id="A0A420WED3">
    <property type="interactions" value="126"/>
</dbReference>
<proteinExistence type="predicted"/>
<evidence type="ECO:0000256" key="7">
    <source>
        <dbReference type="ARBA" id="ARBA00022777"/>
    </source>
</evidence>
<accession>A0A420WED3</accession>
<dbReference type="Pfam" id="PF03924">
    <property type="entry name" value="CHASE"/>
    <property type="match status" value="1"/>
</dbReference>
<feature type="transmembrane region" description="Helical" evidence="10">
    <location>
        <begin position="227"/>
        <end position="251"/>
    </location>
</feature>
<evidence type="ECO:0000313" key="13">
    <source>
        <dbReference type="EMBL" id="RKQ69394.1"/>
    </source>
</evidence>
<evidence type="ECO:0000256" key="8">
    <source>
        <dbReference type="ARBA" id="ARBA00022989"/>
    </source>
</evidence>
<evidence type="ECO:0000256" key="9">
    <source>
        <dbReference type="ARBA" id="ARBA00023136"/>
    </source>
</evidence>
<dbReference type="Gene3D" id="1.10.287.130">
    <property type="match status" value="1"/>
</dbReference>
<dbReference type="GO" id="GO:0016020">
    <property type="term" value="C:membrane"/>
    <property type="evidence" value="ECO:0007669"/>
    <property type="project" value="UniProtKB-SubCell"/>
</dbReference>
<evidence type="ECO:0000256" key="3">
    <source>
        <dbReference type="ARBA" id="ARBA00012438"/>
    </source>
</evidence>
<dbReference type="Pfam" id="PF00512">
    <property type="entry name" value="HisKA"/>
    <property type="match status" value="1"/>
</dbReference>
<dbReference type="Gene3D" id="3.30.565.10">
    <property type="entry name" value="Histidine kinase-like ATPase, C-terminal domain"/>
    <property type="match status" value="1"/>
</dbReference>
<keyword evidence="4" id="KW-0597">Phosphoprotein</keyword>
<keyword evidence="6 10" id="KW-0812">Transmembrane</keyword>
<dbReference type="SMART" id="SM00388">
    <property type="entry name" value="HisKA"/>
    <property type="match status" value="1"/>
</dbReference>
<evidence type="ECO:0000256" key="1">
    <source>
        <dbReference type="ARBA" id="ARBA00000085"/>
    </source>
</evidence>
<dbReference type="InterPro" id="IPR004358">
    <property type="entry name" value="Sig_transdc_His_kin-like_C"/>
</dbReference>